<dbReference type="GO" id="GO:0005886">
    <property type="term" value="C:plasma membrane"/>
    <property type="evidence" value="ECO:0007669"/>
    <property type="project" value="UniProtKB-SubCell"/>
</dbReference>
<keyword evidence="4 9" id="KW-0812">Transmembrane</keyword>
<evidence type="ECO:0000256" key="1">
    <source>
        <dbReference type="ARBA" id="ARBA00002598"/>
    </source>
</evidence>
<dbReference type="InterPro" id="IPR003691">
    <property type="entry name" value="FluC"/>
</dbReference>
<evidence type="ECO:0000256" key="3">
    <source>
        <dbReference type="ARBA" id="ARBA00022475"/>
    </source>
</evidence>
<evidence type="ECO:0000256" key="5">
    <source>
        <dbReference type="ARBA" id="ARBA00022989"/>
    </source>
</evidence>
<protein>
    <submittedName>
        <fullName evidence="10">Uncharacterized protein</fullName>
    </submittedName>
</protein>
<feature type="transmembrane region" description="Helical" evidence="9">
    <location>
        <begin position="59"/>
        <end position="76"/>
    </location>
</feature>
<evidence type="ECO:0000256" key="7">
    <source>
        <dbReference type="ARBA" id="ARBA00035120"/>
    </source>
</evidence>
<evidence type="ECO:0000256" key="6">
    <source>
        <dbReference type="ARBA" id="ARBA00023136"/>
    </source>
</evidence>
<comment type="catalytic activity">
    <reaction evidence="8">
        <text>fluoride(in) = fluoride(out)</text>
        <dbReference type="Rhea" id="RHEA:76159"/>
        <dbReference type="ChEBI" id="CHEBI:17051"/>
    </reaction>
    <physiologicalReaction direction="left-to-right" evidence="8">
        <dbReference type="Rhea" id="RHEA:76160"/>
    </physiologicalReaction>
</comment>
<dbReference type="KEGG" id="zmk:HG535_0C02010"/>
<keyword evidence="3" id="KW-1003">Cell membrane</keyword>
<accession>A0A7H9B256</accession>
<feature type="transmembrane region" description="Helical" evidence="9">
    <location>
        <begin position="234"/>
        <end position="254"/>
    </location>
</feature>
<comment type="function">
    <text evidence="1">Fluoride channel required for the rapid expulsion of cytoplasmic fluoride.</text>
</comment>
<feature type="transmembrane region" description="Helical" evidence="9">
    <location>
        <begin position="205"/>
        <end position="228"/>
    </location>
</feature>
<dbReference type="PANTHER" id="PTHR28259:SF1">
    <property type="entry name" value="FLUORIDE EXPORT PROTEIN 1-RELATED"/>
    <property type="match status" value="1"/>
</dbReference>
<dbReference type="Pfam" id="PF02537">
    <property type="entry name" value="CRCB"/>
    <property type="match status" value="2"/>
</dbReference>
<keyword evidence="5 9" id="KW-1133">Transmembrane helix</keyword>
<comment type="subcellular location">
    <subcellularLocation>
        <location evidence="2">Cell membrane</location>
        <topology evidence="2">Multi-pass membrane protein</topology>
    </subcellularLocation>
</comment>
<dbReference type="Proteomes" id="UP000509704">
    <property type="component" value="Chromosome 3"/>
</dbReference>
<keyword evidence="11" id="KW-1185">Reference proteome</keyword>
<dbReference type="GeneID" id="59235548"/>
<dbReference type="RefSeq" id="XP_037143580.1">
    <property type="nucleotide sequence ID" value="XM_037287685.1"/>
</dbReference>
<gene>
    <name evidence="10" type="ORF">HG535_0C02010</name>
</gene>
<reference evidence="10 11" key="1">
    <citation type="submission" date="2020-07" db="EMBL/GenBank/DDBJ databases">
        <title>The yeast mating-type switching endonuclease HO is a domesticated member of an unorthodox homing genetic element family.</title>
        <authorList>
            <person name="Coughlan A.Y."/>
            <person name="Lombardi L."/>
            <person name="Braun-Galleani S."/>
            <person name="Martos A.R."/>
            <person name="Galeote V."/>
            <person name="Bigey F."/>
            <person name="Dequin S."/>
            <person name="Byrne K.P."/>
            <person name="Wolfe K.H."/>
        </authorList>
    </citation>
    <scope>NUCLEOTIDE SEQUENCE [LARGE SCALE GENOMIC DNA]</scope>
    <source>
        <strain evidence="10 11">NRRL Y-6702</strain>
    </source>
</reference>
<evidence type="ECO:0000256" key="4">
    <source>
        <dbReference type="ARBA" id="ARBA00022692"/>
    </source>
</evidence>
<feature type="transmembrane region" description="Helical" evidence="9">
    <location>
        <begin position="88"/>
        <end position="114"/>
    </location>
</feature>
<name>A0A7H9B256_ZYGMR</name>
<comment type="similarity">
    <text evidence="7">Belongs to the fluoride channel Fluc/FEX (TC 1.A.43) family.</text>
</comment>
<organism evidence="10 11">
    <name type="scientific">Zygotorulaspora mrakii</name>
    <name type="common">Zygosaccharomyces mrakii</name>
    <dbReference type="NCBI Taxonomy" id="42260"/>
    <lineage>
        <taxon>Eukaryota</taxon>
        <taxon>Fungi</taxon>
        <taxon>Dikarya</taxon>
        <taxon>Ascomycota</taxon>
        <taxon>Saccharomycotina</taxon>
        <taxon>Saccharomycetes</taxon>
        <taxon>Saccharomycetales</taxon>
        <taxon>Saccharomycetaceae</taxon>
        <taxon>Zygotorulaspora</taxon>
    </lineage>
</organism>
<evidence type="ECO:0000313" key="10">
    <source>
        <dbReference type="EMBL" id="QLG71852.1"/>
    </source>
</evidence>
<dbReference type="PANTHER" id="PTHR28259">
    <property type="entry name" value="FLUORIDE EXPORT PROTEIN 1-RELATED"/>
    <property type="match status" value="1"/>
</dbReference>
<evidence type="ECO:0000256" key="9">
    <source>
        <dbReference type="SAM" id="Phobius"/>
    </source>
</evidence>
<feature type="transmembrane region" description="Helical" evidence="9">
    <location>
        <begin position="134"/>
        <end position="157"/>
    </location>
</feature>
<dbReference type="OrthoDB" id="409792at2759"/>
<evidence type="ECO:0000256" key="8">
    <source>
        <dbReference type="ARBA" id="ARBA00035585"/>
    </source>
</evidence>
<feature type="transmembrane region" description="Helical" evidence="9">
    <location>
        <begin position="335"/>
        <end position="358"/>
    </location>
</feature>
<feature type="transmembrane region" description="Helical" evidence="9">
    <location>
        <begin position="261"/>
        <end position="281"/>
    </location>
</feature>
<proteinExistence type="inferred from homology"/>
<dbReference type="GO" id="GO:1903425">
    <property type="term" value="F:fluoride transmembrane transporter activity"/>
    <property type="evidence" value="ECO:0007669"/>
    <property type="project" value="TreeGrafter"/>
</dbReference>
<feature type="transmembrane region" description="Helical" evidence="9">
    <location>
        <begin position="21"/>
        <end position="39"/>
    </location>
</feature>
<evidence type="ECO:0000256" key="2">
    <source>
        <dbReference type="ARBA" id="ARBA00004651"/>
    </source>
</evidence>
<keyword evidence="6 9" id="KW-0472">Membrane</keyword>
<evidence type="ECO:0000313" key="11">
    <source>
        <dbReference type="Proteomes" id="UP000509704"/>
    </source>
</evidence>
<sequence length="367" mass="40586">MEKRQKSLQNRFHFINNDYTSQAFFFLSFTTATILGNYTRVGLSKLSNYGTSYVAPGSILWSNLVACILMGMLQVLKKGGWFELEQISEMFVVLTTGYCGALSSYSSMILEMFLHSANLTPINVSNDIKLPNRAYGIMEFLSVLLVQLFVSVGSYIFGRSFAKTFILPLGYRMDMPEMMSELQREPPVPQLKIAWTYKTVRAVQWIFALLAIPLIALIIVLTCVYSNYSRSSWTLAQLFAIPAGFLRFFLAKLFNSKLKRFPLGTFIANVSAVATLAVFTMCLRGRSHSGSSTPIAGTVTQCQALSALSSGFSATLSTVSTFINEGYNLPLFDALVYYAVSISASYCVMVVMLGSLAWTRGLTSAAC</sequence>
<dbReference type="EMBL" id="CP058606">
    <property type="protein sequence ID" value="QLG71852.1"/>
    <property type="molecule type" value="Genomic_DNA"/>
</dbReference>
<dbReference type="AlphaFoldDB" id="A0A7H9B256"/>